<comment type="caution">
    <text evidence="2">The sequence shown here is derived from an EMBL/GenBank/DDBJ whole genome shotgun (WGS) entry which is preliminary data.</text>
</comment>
<accession>A0A5E4BAC6</accession>
<feature type="compositionally biased region" description="Basic and acidic residues" evidence="1">
    <location>
        <begin position="221"/>
        <end position="232"/>
    </location>
</feature>
<proteinExistence type="predicted"/>
<evidence type="ECO:0000313" key="2">
    <source>
        <dbReference type="EMBL" id="VTJ65612.1"/>
    </source>
</evidence>
<sequence>MDARAQQAPEGQAAEVADEEALEPTGVQTELLEPVDEGSRGQGHDVCAPEDGRYAFALGRPVRDQTRRSPAALAVPRVHIWACRARARCGGRAKARVTRPSARASDLPSRAKRAGGDPRGRPVPGTKPLSDTRHSSAPTSWLDDDRAEDTLASPVKGAAVGRDRRRTEAQGDAAGACLFPWTLKTSENWSDGAGVRTAARGVGTRPRAPGRSPLAGMRVDLLADPRKDSPRT</sequence>
<protein>
    <submittedName>
        <fullName evidence="2">Uncharacterized protein</fullName>
    </submittedName>
</protein>
<keyword evidence="3" id="KW-1185">Reference proteome</keyword>
<name>A0A5E4BAC6_MARMO</name>
<reference evidence="2" key="1">
    <citation type="submission" date="2019-04" db="EMBL/GenBank/DDBJ databases">
        <authorList>
            <person name="Alioto T."/>
            <person name="Alioto T."/>
        </authorList>
    </citation>
    <scope>NUCLEOTIDE SEQUENCE [LARGE SCALE GENOMIC DNA]</scope>
</reference>
<feature type="region of interest" description="Disordered" evidence="1">
    <location>
        <begin position="199"/>
        <end position="232"/>
    </location>
</feature>
<evidence type="ECO:0000313" key="3">
    <source>
        <dbReference type="Proteomes" id="UP000335636"/>
    </source>
</evidence>
<feature type="region of interest" description="Disordered" evidence="1">
    <location>
        <begin position="1"/>
        <end position="49"/>
    </location>
</feature>
<evidence type="ECO:0000256" key="1">
    <source>
        <dbReference type="SAM" id="MobiDB-lite"/>
    </source>
</evidence>
<dbReference type="Proteomes" id="UP000335636">
    <property type="component" value="Unassembled WGS sequence"/>
</dbReference>
<dbReference type="AlphaFoldDB" id="A0A5E4BAC6"/>
<dbReference type="EMBL" id="CABDUW010000316">
    <property type="protein sequence ID" value="VTJ65612.1"/>
    <property type="molecule type" value="Genomic_DNA"/>
</dbReference>
<organism evidence="2 3">
    <name type="scientific">Marmota monax</name>
    <name type="common">Woodchuck</name>
    <dbReference type="NCBI Taxonomy" id="9995"/>
    <lineage>
        <taxon>Eukaryota</taxon>
        <taxon>Metazoa</taxon>
        <taxon>Chordata</taxon>
        <taxon>Craniata</taxon>
        <taxon>Vertebrata</taxon>
        <taxon>Euteleostomi</taxon>
        <taxon>Mammalia</taxon>
        <taxon>Eutheria</taxon>
        <taxon>Euarchontoglires</taxon>
        <taxon>Glires</taxon>
        <taxon>Rodentia</taxon>
        <taxon>Sciuromorpha</taxon>
        <taxon>Sciuridae</taxon>
        <taxon>Xerinae</taxon>
        <taxon>Marmotini</taxon>
        <taxon>Marmota</taxon>
    </lineage>
</organism>
<feature type="region of interest" description="Disordered" evidence="1">
    <location>
        <begin position="92"/>
        <end position="171"/>
    </location>
</feature>
<gene>
    <name evidence="2" type="ORF">MONAX_5E030896</name>
</gene>